<dbReference type="SUPFAM" id="SSF47095">
    <property type="entry name" value="HMG-box"/>
    <property type="match status" value="1"/>
</dbReference>
<keyword evidence="8" id="KW-1185">Reference proteome</keyword>
<evidence type="ECO:0000256" key="3">
    <source>
        <dbReference type="ARBA" id="ARBA00023163"/>
    </source>
</evidence>
<comment type="caution">
    <text evidence="7">The sequence shown here is derived from an EMBL/GenBank/DDBJ whole genome shotgun (WGS) entry which is preliminary data.</text>
</comment>
<dbReference type="RefSeq" id="XP_013257559.1">
    <property type="nucleotide sequence ID" value="XM_013402105.1"/>
</dbReference>
<keyword evidence="1" id="KW-0805">Transcription regulation</keyword>
<dbReference type="Pfam" id="PF00505">
    <property type="entry name" value="HMG_box"/>
    <property type="match status" value="1"/>
</dbReference>
<evidence type="ECO:0000256" key="4">
    <source>
        <dbReference type="PROSITE-ProRule" id="PRU00267"/>
    </source>
</evidence>
<name>A0A072P4E4_9EURO</name>
<sequence length="392" mass="43079">MKATVEVTLASEGMSQKQLDVIWEMGVASFPINNSKLVLPEVVVSALSKDNVEYLKSRYSGHFNHGASAAWLEPMTNAVHIAPAPAGYSGDSFLRSQLYQGSSSEPLSTDASPEASADPSLDGPDLTEAVPMRLPGKKSKVPRPPNAFILYRQSNHPILKAEMPALTNNQISVILGKQWKAESEEVKDRFRVMAELLKTKHAAENPGYQYAPRKPGEKKRRMTARKSAQLQSTKQQNTLDESLKGTAPHSDLSATAYLGSERATFPSYLESGEYGHLSLVMPTGHSNVQADYDTAMSSRLDLSLNIDFTEAVNSDMIQGGRTITSLNAQQFTTDLIDWDGIFDDVRIIRASTNRTSAEIIGTGLDPQLMALESDLQCFEFQDEFNELLSMLD</sequence>
<dbReference type="InterPro" id="IPR009071">
    <property type="entry name" value="HMG_box_dom"/>
</dbReference>
<evidence type="ECO:0000313" key="7">
    <source>
        <dbReference type="EMBL" id="KEF54969.1"/>
    </source>
</evidence>
<proteinExistence type="predicted"/>
<dbReference type="GO" id="GO:0005634">
    <property type="term" value="C:nucleus"/>
    <property type="evidence" value="ECO:0007669"/>
    <property type="project" value="UniProtKB-UniRule"/>
</dbReference>
<organism evidence="7 8">
    <name type="scientific">Exophiala aquamarina CBS 119918</name>
    <dbReference type="NCBI Taxonomy" id="1182545"/>
    <lineage>
        <taxon>Eukaryota</taxon>
        <taxon>Fungi</taxon>
        <taxon>Dikarya</taxon>
        <taxon>Ascomycota</taxon>
        <taxon>Pezizomycotina</taxon>
        <taxon>Eurotiomycetes</taxon>
        <taxon>Chaetothyriomycetidae</taxon>
        <taxon>Chaetothyriales</taxon>
        <taxon>Herpotrichiellaceae</taxon>
        <taxon>Exophiala</taxon>
    </lineage>
</organism>
<dbReference type="AlphaFoldDB" id="A0A072P4E4"/>
<dbReference type="OrthoDB" id="6247875at2759"/>
<dbReference type="CDD" id="cd01389">
    <property type="entry name" value="HMG-box_ROX1-like"/>
    <property type="match status" value="1"/>
</dbReference>
<dbReference type="GO" id="GO:0001228">
    <property type="term" value="F:DNA-binding transcription activator activity, RNA polymerase II-specific"/>
    <property type="evidence" value="ECO:0007669"/>
    <property type="project" value="TreeGrafter"/>
</dbReference>
<feature type="DNA-binding region" description="HMG box" evidence="4">
    <location>
        <begin position="141"/>
        <end position="209"/>
    </location>
</feature>
<dbReference type="GO" id="GO:0030154">
    <property type="term" value="P:cell differentiation"/>
    <property type="evidence" value="ECO:0007669"/>
    <property type="project" value="TreeGrafter"/>
</dbReference>
<dbReference type="FunFam" id="1.10.30.10:FF:000041">
    <property type="entry name" value="HMG box family protein"/>
    <property type="match status" value="1"/>
</dbReference>
<evidence type="ECO:0000256" key="5">
    <source>
        <dbReference type="SAM" id="MobiDB-lite"/>
    </source>
</evidence>
<dbReference type="GeneID" id="25283533"/>
<keyword evidence="4" id="KW-0539">Nucleus</keyword>
<dbReference type="GO" id="GO:0000978">
    <property type="term" value="F:RNA polymerase II cis-regulatory region sequence-specific DNA binding"/>
    <property type="evidence" value="ECO:0007669"/>
    <property type="project" value="TreeGrafter"/>
</dbReference>
<accession>A0A072P4E4</accession>
<dbReference type="Gene3D" id="1.10.30.10">
    <property type="entry name" value="High mobility group box domain"/>
    <property type="match status" value="1"/>
</dbReference>
<dbReference type="HOGENOM" id="CLU_655523_0_0_1"/>
<feature type="compositionally biased region" description="Polar residues" evidence="5">
    <location>
        <begin position="102"/>
        <end position="111"/>
    </location>
</feature>
<feature type="domain" description="HMG box" evidence="6">
    <location>
        <begin position="141"/>
        <end position="209"/>
    </location>
</feature>
<dbReference type="InterPro" id="IPR050140">
    <property type="entry name" value="SRY-related_HMG-box_TF-like"/>
</dbReference>
<dbReference type="PANTHER" id="PTHR10270">
    <property type="entry name" value="SOX TRANSCRIPTION FACTOR"/>
    <property type="match status" value="1"/>
</dbReference>
<gene>
    <name evidence="7" type="ORF">A1O9_08621</name>
</gene>
<dbReference type="PROSITE" id="PS50118">
    <property type="entry name" value="HMG_BOX_2"/>
    <property type="match status" value="1"/>
</dbReference>
<feature type="region of interest" description="Disordered" evidence="5">
    <location>
        <begin position="204"/>
        <end position="247"/>
    </location>
</feature>
<dbReference type="STRING" id="1182545.A0A072P4E4"/>
<evidence type="ECO:0000313" key="8">
    <source>
        <dbReference type="Proteomes" id="UP000027920"/>
    </source>
</evidence>
<protein>
    <recommendedName>
        <fullName evidence="6">HMG box domain-containing protein</fullName>
    </recommendedName>
</protein>
<dbReference type="SMART" id="SM00398">
    <property type="entry name" value="HMG"/>
    <property type="match status" value="1"/>
</dbReference>
<evidence type="ECO:0000256" key="2">
    <source>
        <dbReference type="ARBA" id="ARBA00023125"/>
    </source>
</evidence>
<evidence type="ECO:0000256" key="1">
    <source>
        <dbReference type="ARBA" id="ARBA00023015"/>
    </source>
</evidence>
<dbReference type="Proteomes" id="UP000027920">
    <property type="component" value="Unassembled WGS sequence"/>
</dbReference>
<dbReference type="GO" id="GO:0000122">
    <property type="term" value="P:negative regulation of transcription by RNA polymerase II"/>
    <property type="evidence" value="ECO:0007669"/>
    <property type="project" value="TreeGrafter"/>
</dbReference>
<reference evidence="7 8" key="1">
    <citation type="submission" date="2013-03" db="EMBL/GenBank/DDBJ databases">
        <title>The Genome Sequence of Exophiala aquamarina CBS 119918.</title>
        <authorList>
            <consortium name="The Broad Institute Genomics Platform"/>
            <person name="Cuomo C."/>
            <person name="de Hoog S."/>
            <person name="Gorbushina A."/>
            <person name="Walker B."/>
            <person name="Young S.K."/>
            <person name="Zeng Q."/>
            <person name="Gargeya S."/>
            <person name="Fitzgerald M."/>
            <person name="Haas B."/>
            <person name="Abouelleil A."/>
            <person name="Allen A.W."/>
            <person name="Alvarado L."/>
            <person name="Arachchi H.M."/>
            <person name="Berlin A.M."/>
            <person name="Chapman S.B."/>
            <person name="Gainer-Dewar J."/>
            <person name="Goldberg J."/>
            <person name="Griggs A."/>
            <person name="Gujja S."/>
            <person name="Hansen M."/>
            <person name="Howarth C."/>
            <person name="Imamovic A."/>
            <person name="Ireland A."/>
            <person name="Larimer J."/>
            <person name="McCowan C."/>
            <person name="Murphy C."/>
            <person name="Pearson M."/>
            <person name="Poon T.W."/>
            <person name="Priest M."/>
            <person name="Roberts A."/>
            <person name="Saif S."/>
            <person name="Shea T."/>
            <person name="Sisk P."/>
            <person name="Sykes S."/>
            <person name="Wortman J."/>
            <person name="Nusbaum C."/>
            <person name="Birren B."/>
        </authorList>
    </citation>
    <scope>NUCLEOTIDE SEQUENCE [LARGE SCALE GENOMIC DNA]</scope>
    <source>
        <strain evidence="7 8">CBS 119918</strain>
    </source>
</reference>
<dbReference type="VEuPathDB" id="FungiDB:A1O9_08621"/>
<dbReference type="InterPro" id="IPR036910">
    <property type="entry name" value="HMG_box_dom_sf"/>
</dbReference>
<keyword evidence="3" id="KW-0804">Transcription</keyword>
<feature type="region of interest" description="Disordered" evidence="5">
    <location>
        <begin position="102"/>
        <end position="144"/>
    </location>
</feature>
<evidence type="ECO:0000259" key="6">
    <source>
        <dbReference type="PROSITE" id="PS50118"/>
    </source>
</evidence>
<dbReference type="PANTHER" id="PTHR10270:SF161">
    <property type="entry name" value="SEX-DETERMINING REGION Y PROTEIN"/>
    <property type="match status" value="1"/>
</dbReference>
<dbReference type="EMBL" id="AMGV01000008">
    <property type="protein sequence ID" value="KEF54969.1"/>
    <property type="molecule type" value="Genomic_DNA"/>
</dbReference>
<feature type="compositionally biased region" description="Polar residues" evidence="5">
    <location>
        <begin position="226"/>
        <end position="240"/>
    </location>
</feature>
<keyword evidence="2 4" id="KW-0238">DNA-binding</keyword>